<evidence type="ECO:0000313" key="3">
    <source>
        <dbReference type="Proteomes" id="UP000789405"/>
    </source>
</evidence>
<proteinExistence type="predicted"/>
<dbReference type="Proteomes" id="UP000789405">
    <property type="component" value="Unassembled WGS sequence"/>
</dbReference>
<feature type="compositionally biased region" description="Low complexity" evidence="1">
    <location>
        <begin position="31"/>
        <end position="43"/>
    </location>
</feature>
<gene>
    <name evidence="2" type="ORF">DERYTH_LOCUS15138</name>
</gene>
<name>A0A9N9IE93_9GLOM</name>
<dbReference type="EMBL" id="CAJVPY010012017">
    <property type="protein sequence ID" value="CAG8731199.1"/>
    <property type="molecule type" value="Genomic_DNA"/>
</dbReference>
<comment type="caution">
    <text evidence="2">The sequence shown here is derived from an EMBL/GenBank/DDBJ whole genome shotgun (WGS) entry which is preliminary data.</text>
</comment>
<organism evidence="2 3">
    <name type="scientific">Dentiscutata erythropus</name>
    <dbReference type="NCBI Taxonomy" id="1348616"/>
    <lineage>
        <taxon>Eukaryota</taxon>
        <taxon>Fungi</taxon>
        <taxon>Fungi incertae sedis</taxon>
        <taxon>Mucoromycota</taxon>
        <taxon>Glomeromycotina</taxon>
        <taxon>Glomeromycetes</taxon>
        <taxon>Diversisporales</taxon>
        <taxon>Gigasporaceae</taxon>
        <taxon>Dentiscutata</taxon>
    </lineage>
</organism>
<feature type="non-terminal residue" evidence="2">
    <location>
        <position position="1"/>
    </location>
</feature>
<reference evidence="2" key="1">
    <citation type="submission" date="2021-06" db="EMBL/GenBank/DDBJ databases">
        <authorList>
            <person name="Kallberg Y."/>
            <person name="Tangrot J."/>
            <person name="Rosling A."/>
        </authorList>
    </citation>
    <scope>NUCLEOTIDE SEQUENCE</scope>
    <source>
        <strain evidence="2">MA453B</strain>
    </source>
</reference>
<sequence>TQTQSHSSIAQQARRECERMEKITNQRVFASSNQNTQTQSQRSIAQQARINCERANNSNNQRVISLSNQNIQTQRSIAQQVRRKHKRIENITN</sequence>
<dbReference type="AlphaFoldDB" id="A0A9N9IE93"/>
<accession>A0A9N9IE93</accession>
<evidence type="ECO:0000256" key="1">
    <source>
        <dbReference type="SAM" id="MobiDB-lite"/>
    </source>
</evidence>
<feature type="region of interest" description="Disordered" evidence="1">
    <location>
        <begin position="28"/>
        <end position="47"/>
    </location>
</feature>
<protein>
    <submittedName>
        <fullName evidence="2">23576_t:CDS:1</fullName>
    </submittedName>
</protein>
<evidence type="ECO:0000313" key="2">
    <source>
        <dbReference type="EMBL" id="CAG8731199.1"/>
    </source>
</evidence>
<keyword evidence="3" id="KW-1185">Reference proteome</keyword>